<evidence type="ECO:0000313" key="7">
    <source>
        <dbReference type="Proteomes" id="UP000185829"/>
    </source>
</evidence>
<dbReference type="InterPro" id="IPR050950">
    <property type="entry name" value="HTH-type_LysR_regulators"/>
</dbReference>
<dbReference type="PROSITE" id="PS50931">
    <property type="entry name" value="HTH_LYSR"/>
    <property type="match status" value="1"/>
</dbReference>
<dbReference type="FunFam" id="1.10.10.10:FF:000001">
    <property type="entry name" value="LysR family transcriptional regulator"/>
    <property type="match status" value="1"/>
</dbReference>
<evidence type="ECO:0000256" key="4">
    <source>
        <dbReference type="ARBA" id="ARBA00023163"/>
    </source>
</evidence>
<protein>
    <submittedName>
        <fullName evidence="6">DNA-binding transcriptional regulator, LysR family</fullName>
    </submittedName>
</protein>
<proteinExistence type="inferred from homology"/>
<keyword evidence="3 6" id="KW-0238">DNA-binding</keyword>
<dbReference type="RefSeq" id="WP_076371530.1">
    <property type="nucleotide sequence ID" value="NZ_FTMX01000008.1"/>
</dbReference>
<dbReference type="InterPro" id="IPR036388">
    <property type="entry name" value="WH-like_DNA-bd_sf"/>
</dbReference>
<dbReference type="Pfam" id="PF00126">
    <property type="entry name" value="HTH_1"/>
    <property type="match status" value="1"/>
</dbReference>
<dbReference type="GO" id="GO:0003677">
    <property type="term" value="F:DNA binding"/>
    <property type="evidence" value="ECO:0007669"/>
    <property type="project" value="UniProtKB-KW"/>
</dbReference>
<dbReference type="CDD" id="cd05466">
    <property type="entry name" value="PBP2_LTTR_substrate"/>
    <property type="match status" value="1"/>
</dbReference>
<keyword evidence="4" id="KW-0804">Transcription</keyword>
<dbReference type="InterPro" id="IPR036390">
    <property type="entry name" value="WH_DNA-bd_sf"/>
</dbReference>
<evidence type="ECO:0000256" key="3">
    <source>
        <dbReference type="ARBA" id="ARBA00023125"/>
    </source>
</evidence>
<dbReference type="GO" id="GO:0003700">
    <property type="term" value="F:DNA-binding transcription factor activity"/>
    <property type="evidence" value="ECO:0007669"/>
    <property type="project" value="InterPro"/>
</dbReference>
<dbReference type="Gene3D" id="3.40.190.290">
    <property type="match status" value="1"/>
</dbReference>
<name>A0A9X8RDI9_9BACI</name>
<dbReference type="InterPro" id="IPR000847">
    <property type="entry name" value="LysR_HTH_N"/>
</dbReference>
<dbReference type="SUPFAM" id="SSF53850">
    <property type="entry name" value="Periplasmic binding protein-like II"/>
    <property type="match status" value="1"/>
</dbReference>
<feature type="domain" description="HTH lysR-type" evidence="5">
    <location>
        <begin position="1"/>
        <end position="58"/>
    </location>
</feature>
<evidence type="ECO:0000256" key="2">
    <source>
        <dbReference type="ARBA" id="ARBA00023015"/>
    </source>
</evidence>
<dbReference type="GO" id="GO:0005829">
    <property type="term" value="C:cytosol"/>
    <property type="evidence" value="ECO:0007669"/>
    <property type="project" value="TreeGrafter"/>
</dbReference>
<dbReference type="InterPro" id="IPR005119">
    <property type="entry name" value="LysR_subst-bd"/>
</dbReference>
<keyword evidence="2" id="KW-0805">Transcription regulation</keyword>
<dbReference type="Gene3D" id="1.10.10.10">
    <property type="entry name" value="Winged helix-like DNA-binding domain superfamily/Winged helix DNA-binding domain"/>
    <property type="match status" value="1"/>
</dbReference>
<comment type="caution">
    <text evidence="6">The sequence shown here is derived from an EMBL/GenBank/DDBJ whole genome shotgun (WGS) entry which is preliminary data.</text>
</comment>
<dbReference type="Pfam" id="PF03466">
    <property type="entry name" value="LysR_substrate"/>
    <property type="match status" value="1"/>
</dbReference>
<dbReference type="SUPFAM" id="SSF46785">
    <property type="entry name" value="Winged helix' DNA-binding domain"/>
    <property type="match status" value="1"/>
</dbReference>
<evidence type="ECO:0000256" key="1">
    <source>
        <dbReference type="ARBA" id="ARBA00009437"/>
    </source>
</evidence>
<dbReference type="PRINTS" id="PR00039">
    <property type="entry name" value="HTHLYSR"/>
</dbReference>
<evidence type="ECO:0000259" key="5">
    <source>
        <dbReference type="PROSITE" id="PS50931"/>
    </source>
</evidence>
<dbReference type="AlphaFoldDB" id="A0A9X8RDI9"/>
<dbReference type="PANTHER" id="PTHR30419">
    <property type="entry name" value="HTH-TYPE TRANSCRIPTIONAL REGULATOR YBHD"/>
    <property type="match status" value="1"/>
</dbReference>
<reference evidence="6 7" key="1">
    <citation type="submission" date="2017-01" db="EMBL/GenBank/DDBJ databases">
        <authorList>
            <person name="Varghese N."/>
            <person name="Submissions S."/>
        </authorList>
    </citation>
    <scope>NUCLEOTIDE SEQUENCE [LARGE SCALE GENOMIC DNA]</scope>
    <source>
        <strain evidence="6 7">RUG2-6</strain>
    </source>
</reference>
<accession>A0A9X8RDI9</accession>
<evidence type="ECO:0000313" key="6">
    <source>
        <dbReference type="EMBL" id="SIR99784.1"/>
    </source>
</evidence>
<gene>
    <name evidence="6" type="ORF">SAMN05878482_108192</name>
</gene>
<dbReference type="PANTHER" id="PTHR30419:SF8">
    <property type="entry name" value="NITROGEN ASSIMILATION TRANSCRIPTIONAL ACTIVATOR-RELATED"/>
    <property type="match status" value="1"/>
</dbReference>
<dbReference type="EMBL" id="FTMX01000008">
    <property type="protein sequence ID" value="SIR99784.1"/>
    <property type="molecule type" value="Genomic_DNA"/>
</dbReference>
<sequence length="300" mass="34751">MDLRQLRYFTTIVREKNFSKAAKMLHISQPSLSNAIMKLENEVGFQLLERNTRGLELTEAGGIFYTRSVDLLIRFDNMQVELKEMKDVGSGTVSIGSIESFKFWFPKIIRNFKINYPNIHLKVREILGEEKVFDSLNRYDVHFTITNQPINTDEILSTPLYKERFMLLIHKDDELNEKESITFQDIAKKELIISTTGFQTRDDILRAFKDENVIPNILYEIERLETACSLVEAGLGVTILPENYIRSAATPNTAIRAIDSNYLERTVYLAYLKDRYLSPAVCRLIEDIHSFFKSDVRNGD</sequence>
<organism evidence="6 7">
    <name type="scientific">Peribacillus simplex</name>
    <dbReference type="NCBI Taxonomy" id="1478"/>
    <lineage>
        <taxon>Bacteria</taxon>
        <taxon>Bacillati</taxon>
        <taxon>Bacillota</taxon>
        <taxon>Bacilli</taxon>
        <taxon>Bacillales</taxon>
        <taxon>Bacillaceae</taxon>
        <taxon>Peribacillus</taxon>
    </lineage>
</organism>
<dbReference type="Proteomes" id="UP000185829">
    <property type="component" value="Unassembled WGS sequence"/>
</dbReference>
<comment type="similarity">
    <text evidence="1">Belongs to the LysR transcriptional regulatory family.</text>
</comment>